<feature type="compositionally biased region" description="Acidic residues" evidence="1">
    <location>
        <begin position="95"/>
        <end position="165"/>
    </location>
</feature>
<organism evidence="2 3">
    <name type="scientific">Petrolisthes manimaculis</name>
    <dbReference type="NCBI Taxonomy" id="1843537"/>
    <lineage>
        <taxon>Eukaryota</taxon>
        <taxon>Metazoa</taxon>
        <taxon>Ecdysozoa</taxon>
        <taxon>Arthropoda</taxon>
        <taxon>Crustacea</taxon>
        <taxon>Multicrustacea</taxon>
        <taxon>Malacostraca</taxon>
        <taxon>Eumalacostraca</taxon>
        <taxon>Eucarida</taxon>
        <taxon>Decapoda</taxon>
        <taxon>Pleocyemata</taxon>
        <taxon>Anomura</taxon>
        <taxon>Galatheoidea</taxon>
        <taxon>Porcellanidae</taxon>
        <taxon>Petrolisthes</taxon>
    </lineage>
</organism>
<reference evidence="2" key="1">
    <citation type="submission" date="2023-11" db="EMBL/GenBank/DDBJ databases">
        <title>Genome assemblies of two species of porcelain crab, Petrolisthes cinctipes and Petrolisthes manimaculis (Anomura: Porcellanidae).</title>
        <authorList>
            <person name="Angst P."/>
        </authorList>
    </citation>
    <scope>NUCLEOTIDE SEQUENCE</scope>
    <source>
        <strain evidence="2">PB745_02</strain>
        <tissue evidence="2">Gill</tissue>
    </source>
</reference>
<dbReference type="PANTHER" id="PTHR48147:SF3">
    <property type="entry name" value="MYELIN TRANSCRIPTION FACTOR 1-LIKE PROTEIN"/>
    <property type="match status" value="1"/>
</dbReference>
<keyword evidence="3" id="KW-1185">Reference proteome</keyword>
<evidence type="ECO:0000256" key="1">
    <source>
        <dbReference type="SAM" id="MobiDB-lite"/>
    </source>
</evidence>
<dbReference type="Proteomes" id="UP001292094">
    <property type="component" value="Unassembled WGS sequence"/>
</dbReference>
<feature type="compositionally biased region" description="Polar residues" evidence="1">
    <location>
        <begin position="288"/>
        <end position="298"/>
    </location>
</feature>
<feature type="compositionally biased region" description="Pro residues" evidence="1">
    <location>
        <begin position="182"/>
        <end position="195"/>
    </location>
</feature>
<protein>
    <submittedName>
        <fullName evidence="2">Uncharacterized protein</fullName>
    </submittedName>
</protein>
<name>A0AAE1PRS1_9EUCA</name>
<comment type="caution">
    <text evidence="2">The sequence shown here is derived from an EMBL/GenBank/DDBJ whole genome shotgun (WGS) entry which is preliminary data.</text>
</comment>
<accession>A0AAE1PRS1</accession>
<dbReference type="AlphaFoldDB" id="A0AAE1PRS1"/>
<evidence type="ECO:0000313" key="2">
    <source>
        <dbReference type="EMBL" id="KAK4312160.1"/>
    </source>
</evidence>
<dbReference type="PANTHER" id="PTHR48147">
    <property type="entry name" value="PROTEIN CBG23787"/>
    <property type="match status" value="1"/>
</dbReference>
<proteinExistence type="predicted"/>
<evidence type="ECO:0000313" key="3">
    <source>
        <dbReference type="Proteomes" id="UP001292094"/>
    </source>
</evidence>
<feature type="region of interest" description="Disordered" evidence="1">
    <location>
        <begin position="73"/>
        <end position="195"/>
    </location>
</feature>
<dbReference type="EMBL" id="JAWZYT010001438">
    <property type="protein sequence ID" value="KAK4312160.1"/>
    <property type="molecule type" value="Genomic_DNA"/>
</dbReference>
<feature type="region of interest" description="Disordered" evidence="1">
    <location>
        <begin position="272"/>
        <end position="311"/>
    </location>
</feature>
<sequence length="311" mass="36248">MKYCALMIKKRNEGRVRKERIEKPEEDTIPINRVTVKFHLHLHTATCLPPSPRHTLCQEIVSDQNSRGLRWSRYPKHHQSVQSQASTGGGKATDREEEEEEEEELEKEEKEEYEEELEEEEDEEELEEEEEKEEEEKEEEEKEKEEEEKEEKEEEEEEEENEEESLISAPLPATPSTTYHYPWPPPSSPSPPPSTPPFPFHLLTLICNHTLIQATPHHTTQHTITNIQFLHITNHHIPPERQLCHTIARLMTSYIDAEHNTADHHSANRRILNSRPPHAHTPDYPTLHSPQHAPNTIPQHPHAHSSPVILT</sequence>
<gene>
    <name evidence="2" type="ORF">Pmani_016374</name>
</gene>